<dbReference type="RefSeq" id="WP_147789110.1">
    <property type="nucleotide sequence ID" value="NZ_RCNL01000003.1"/>
</dbReference>
<evidence type="ECO:0000313" key="1">
    <source>
        <dbReference type="EMBL" id="TXL79019.1"/>
    </source>
</evidence>
<accession>A0ABY3LGT2</accession>
<keyword evidence="2" id="KW-1185">Reference proteome</keyword>
<organism evidence="1 2">
    <name type="scientific">Pantoea vagans</name>
    <dbReference type="NCBI Taxonomy" id="470934"/>
    <lineage>
        <taxon>Bacteria</taxon>
        <taxon>Pseudomonadati</taxon>
        <taxon>Pseudomonadota</taxon>
        <taxon>Gammaproteobacteria</taxon>
        <taxon>Enterobacterales</taxon>
        <taxon>Erwiniaceae</taxon>
        <taxon>Pantoea</taxon>
    </lineage>
</organism>
<dbReference type="Proteomes" id="UP000426772">
    <property type="component" value="Unassembled WGS sequence"/>
</dbReference>
<dbReference type="EMBL" id="RCNL01000003">
    <property type="protein sequence ID" value="TXL79019.1"/>
    <property type="molecule type" value="Genomic_DNA"/>
</dbReference>
<comment type="caution">
    <text evidence="1">The sequence shown here is derived from an EMBL/GenBank/DDBJ whole genome shotgun (WGS) entry which is preliminary data.</text>
</comment>
<gene>
    <name evidence="1" type="ORF">D9O29_08900</name>
</gene>
<sequence length="243" mass="27316">MTPWKEIGECLISYGAEEYFFRPSFAAMSRIGTPEEVVEVFYALHNDEATPRLKALADNYQVIPEHQRRFYAAYSGSDIVPAFALKWLLSSACSKAAISAAMIVLAACCDSDATPLTGELVPGKTGRRTFFYRPGVMPVRDMVLIAQSLIQHGIIGKAKVRKLQRHECNNTSSEFNAFEYISAARTHLDMSRDEAEKLTMTEFQMLLAAKFPEQKGFTNEEYDAVADDYLERRNKKLSRSSKG</sequence>
<evidence type="ECO:0000313" key="2">
    <source>
        <dbReference type="Proteomes" id="UP000426772"/>
    </source>
</evidence>
<protein>
    <submittedName>
        <fullName evidence="1">Uncharacterized protein</fullName>
    </submittedName>
</protein>
<dbReference type="Pfam" id="PF19759">
    <property type="entry name" value="DUF6246"/>
    <property type="match status" value="1"/>
</dbReference>
<reference evidence="1 2" key="1">
    <citation type="submission" date="2018-10" db="EMBL/GenBank/DDBJ databases">
        <title>Draft genome sequence of Pantoea vagans isolated from corpses of the sugarcane aphid Melanaphis sacchari Zehntner.</title>
        <authorList>
            <person name="Toledo E."/>
            <person name="Pena G."/>
            <person name="Lozano L."/>
        </authorList>
    </citation>
    <scope>NUCLEOTIDE SEQUENCE [LARGE SCALE GENOMIC DNA]</scope>
    <source>
        <strain evidence="1 2">ET-90</strain>
    </source>
</reference>
<name>A0ABY3LGT2_9GAMM</name>
<proteinExistence type="predicted"/>
<dbReference type="InterPro" id="IPR046213">
    <property type="entry name" value="DUF6246"/>
</dbReference>